<dbReference type="EMBL" id="CAFBOU010000075">
    <property type="protein sequence ID" value="CAB4995655.1"/>
    <property type="molecule type" value="Genomic_DNA"/>
</dbReference>
<gene>
    <name evidence="2" type="ORF">UFOPK4010_00878</name>
</gene>
<protein>
    <submittedName>
        <fullName evidence="2">Unannotated protein</fullName>
    </submittedName>
</protein>
<evidence type="ECO:0000313" key="2">
    <source>
        <dbReference type="EMBL" id="CAB4995655.1"/>
    </source>
</evidence>
<reference evidence="2" key="1">
    <citation type="submission" date="2020-05" db="EMBL/GenBank/DDBJ databases">
        <authorList>
            <person name="Chiriac C."/>
            <person name="Salcher M."/>
            <person name="Ghai R."/>
            <person name="Kavagutti S V."/>
        </authorList>
    </citation>
    <scope>NUCLEOTIDE SEQUENCE</scope>
</reference>
<evidence type="ECO:0000256" key="1">
    <source>
        <dbReference type="SAM" id="MobiDB-lite"/>
    </source>
</evidence>
<name>A0A6J7NTN8_9ZZZZ</name>
<dbReference type="AlphaFoldDB" id="A0A6J7NTN8"/>
<proteinExistence type="predicted"/>
<feature type="region of interest" description="Disordered" evidence="1">
    <location>
        <begin position="46"/>
        <end position="66"/>
    </location>
</feature>
<sequence>MLDGAAKWAISFKNACPVPKPERTGFAGFPTRTVAVVPEKLSTTCGKPVAERRKRPYSSVSNKGTS</sequence>
<accession>A0A6J7NTN8</accession>
<organism evidence="2">
    <name type="scientific">freshwater metagenome</name>
    <dbReference type="NCBI Taxonomy" id="449393"/>
    <lineage>
        <taxon>unclassified sequences</taxon>
        <taxon>metagenomes</taxon>
        <taxon>ecological metagenomes</taxon>
    </lineage>
</organism>